<dbReference type="Gene3D" id="3.40.50.720">
    <property type="entry name" value="NAD(P)-binding Rossmann-like Domain"/>
    <property type="match status" value="1"/>
</dbReference>
<accession>A0A8H6A8E4</accession>
<dbReference type="InterPro" id="IPR020845">
    <property type="entry name" value="AMP-binding_CS"/>
</dbReference>
<dbReference type="InterPro" id="IPR036291">
    <property type="entry name" value="NAD(P)-bd_dom_sf"/>
</dbReference>
<feature type="domain" description="Thioester reductase (TE)" evidence="6">
    <location>
        <begin position="608"/>
        <end position="851"/>
    </location>
</feature>
<dbReference type="Proteomes" id="UP000541154">
    <property type="component" value="Unassembled WGS sequence"/>
</dbReference>
<evidence type="ECO:0000313" key="9">
    <source>
        <dbReference type="Proteomes" id="UP000541154"/>
    </source>
</evidence>
<reference evidence="8 9" key="1">
    <citation type="submission" date="2019-04" db="EMBL/GenBank/DDBJ databases">
        <title>Aspergillus burnettii sp. nov., novel species from soil in southeast Queensland.</title>
        <authorList>
            <person name="Gilchrist C.L.M."/>
            <person name="Pitt J.I."/>
            <person name="Lange L."/>
            <person name="Lacey H.J."/>
            <person name="Vuong D."/>
            <person name="Midgley D.J."/>
            <person name="Greenfield P."/>
            <person name="Bradbury M."/>
            <person name="Lacey E."/>
            <person name="Busk P.K."/>
            <person name="Pilgaard B."/>
            <person name="Chooi Y.H."/>
            <person name="Piggott A.M."/>
        </authorList>
    </citation>
    <scope>NUCLEOTIDE SEQUENCE [LARGE SCALE GENOMIC DNA]</scope>
    <source>
        <strain evidence="8 9">FRR 5400</strain>
    </source>
</reference>
<sequence length="992" mass="109654">MDITFAQNAFRNPGAIAIEDGSQKWTFSDLQHEVDRLSSILKSLELPTEAPIGILEGLGTAMIIAQLAVIRARLTCLPLDPSLPKARLRGLLEEVRVQYVLSNNESIGDELRLGIIPITGHHTDGGGARPHDQTDELDGGHNEVDSGYCSHILYTSGSSGKPKAVKIPESSILHLAFNTPVSLQKSDRVAVINNPGFDLSLFEILVSLVSGSTLVIVPRHVITDPFIAREFIAEKKISIIFLTASLFSVISQACPNAFKDVQHVLTAGEVANMTAMQAVLESSGPPKNLWNTYGPTETAVFSTMHRVTLSEFQYDNISIGKPFGDTKLLLLDGQSNNITKPGQVGEILLGGPGLTPGYIGRPEENAARFFTSEDGTRYYRTGDLARWRPDAPGLLEFTGRADLQVKQGGFRVELNEIEQSLLSSKQLSGAIVLQICPPGDKEPFLVAFIIPAIANTVKKRQLVEYIEKKLPSYMIPKDFVFCSKYPITEHGKADRKALKERYLKKMEQLNTDRNRPNDKSHNTDGVIKSIWSSLLNVSEVKDADDFFLLNGTSIQAATMITKIRKELVCRRRKSPDDTKSWGSDAKLGDNLDTAPDWQDAKEGRVFMTGATGFIGAHFISRFLRMPTVNEVICLARPKGKVSGSERIQGALEKYDLWDKCSNSIAKLTVVSGDITLDQLGLAADKFEWLVETASVVFHLGAKLNFCEPYDAHRDVNVIGTKNVLEVALQGRRKAFHYMSSIDTWGTAGLTLETKRLLEDEPLDPYLPGLRYDTGYAASKWAAEAVVRQARRRGLPTVIYRPGFVIGDSRNGCGNPDDFFARLMVGTIQLGAFPHLPNQRMEYVTVDYVCDAALHIASNKKNLGKSFSLVAPNPADSVNLETTPAVINKAGYPVKTIPYWDWVQLLQQTNNENSPLMPLMPLLQEPVLAGLSRFETSRNTPHYTSFNTVAALEDAPDIRYVALDPAMLNRFLEFWDRKGFYNVHSNSIVDKVS</sequence>
<dbReference type="Gene3D" id="3.40.50.980">
    <property type="match status" value="2"/>
</dbReference>
<dbReference type="Pfam" id="PF07993">
    <property type="entry name" value="NAD_binding_4"/>
    <property type="match status" value="1"/>
</dbReference>
<comment type="caution">
    <text evidence="8">The sequence shown here is derived from an EMBL/GenBank/DDBJ whole genome shotgun (WGS) entry which is preliminary data.</text>
</comment>
<dbReference type="PANTHER" id="PTHR44845">
    <property type="entry name" value="CARRIER DOMAIN-CONTAINING PROTEIN"/>
    <property type="match status" value="1"/>
</dbReference>
<dbReference type="SUPFAM" id="SSF56801">
    <property type="entry name" value="Acetyl-CoA synthetase-like"/>
    <property type="match status" value="1"/>
</dbReference>
<keyword evidence="9" id="KW-1185">Reference proteome</keyword>
<dbReference type="PROSITE" id="PS00455">
    <property type="entry name" value="AMP_BINDING"/>
    <property type="match status" value="1"/>
</dbReference>
<evidence type="ECO:0000256" key="3">
    <source>
        <dbReference type="ARBA" id="ARBA00029454"/>
    </source>
</evidence>
<feature type="domain" description="Carrier" evidence="5">
    <location>
        <begin position="527"/>
        <end position="567"/>
    </location>
</feature>
<dbReference type="EMBL" id="SPNV01000074">
    <property type="protein sequence ID" value="KAF5862431.1"/>
    <property type="molecule type" value="Genomic_DNA"/>
</dbReference>
<dbReference type="InterPro" id="IPR009081">
    <property type="entry name" value="PP-bd_ACP"/>
</dbReference>
<dbReference type="InterPro" id="IPR010080">
    <property type="entry name" value="Thioester_reductase-like_dom"/>
</dbReference>
<dbReference type="Gene3D" id="2.30.38.10">
    <property type="entry name" value="Luciferase, Domain 3"/>
    <property type="match status" value="1"/>
</dbReference>
<dbReference type="AlphaFoldDB" id="A0A8H6A8E4"/>
<dbReference type="InterPro" id="IPR013120">
    <property type="entry name" value="FAR_NAD-bd"/>
</dbReference>
<name>A0A8H6A8E4_PETAA</name>
<evidence type="ECO:0000259" key="6">
    <source>
        <dbReference type="Pfam" id="PF07993"/>
    </source>
</evidence>
<dbReference type="Pfam" id="PF00550">
    <property type="entry name" value="PP-binding"/>
    <property type="match status" value="1"/>
</dbReference>
<dbReference type="Gene3D" id="3.30.300.30">
    <property type="match status" value="1"/>
</dbReference>
<dbReference type="SUPFAM" id="SSF51735">
    <property type="entry name" value="NAD(P)-binding Rossmann-fold domains"/>
    <property type="match status" value="1"/>
</dbReference>
<dbReference type="Pfam" id="PF00501">
    <property type="entry name" value="AMP-binding"/>
    <property type="match status" value="1"/>
</dbReference>
<dbReference type="InterPro" id="IPR025110">
    <property type="entry name" value="AMP-bd_C"/>
</dbReference>
<protein>
    <submittedName>
        <fullName evidence="8">Uncharacterized protein</fullName>
    </submittedName>
</protein>
<organism evidence="8 9">
    <name type="scientific">Petromyces alliaceus</name>
    <name type="common">Aspergillus alliaceus</name>
    <dbReference type="NCBI Taxonomy" id="209559"/>
    <lineage>
        <taxon>Eukaryota</taxon>
        <taxon>Fungi</taxon>
        <taxon>Dikarya</taxon>
        <taxon>Ascomycota</taxon>
        <taxon>Pezizomycotina</taxon>
        <taxon>Eurotiomycetes</taxon>
        <taxon>Eurotiomycetidae</taxon>
        <taxon>Eurotiales</taxon>
        <taxon>Aspergillaceae</taxon>
        <taxon>Aspergillus</taxon>
        <taxon>Aspergillus subgen. Circumdati</taxon>
    </lineage>
</organism>
<evidence type="ECO:0000256" key="2">
    <source>
        <dbReference type="ARBA" id="ARBA00022553"/>
    </source>
</evidence>
<dbReference type="CDD" id="cd05235">
    <property type="entry name" value="SDR_e1"/>
    <property type="match status" value="1"/>
</dbReference>
<dbReference type="Pfam" id="PF13193">
    <property type="entry name" value="AMP-binding_C"/>
    <property type="match status" value="1"/>
</dbReference>
<keyword evidence="1" id="KW-0596">Phosphopantetheine</keyword>
<dbReference type="CDD" id="cd05930">
    <property type="entry name" value="A_NRPS"/>
    <property type="match status" value="1"/>
</dbReference>
<evidence type="ECO:0000313" key="8">
    <source>
        <dbReference type="EMBL" id="KAF5862431.1"/>
    </source>
</evidence>
<dbReference type="InterPro" id="IPR000873">
    <property type="entry name" value="AMP-dep_synth/lig_dom"/>
</dbReference>
<comment type="similarity">
    <text evidence="3">Belongs to the NRP synthetase family.</text>
</comment>
<dbReference type="Gene3D" id="1.10.1200.10">
    <property type="entry name" value="ACP-like"/>
    <property type="match status" value="1"/>
</dbReference>
<proteinExistence type="inferred from homology"/>
<dbReference type="InterPro" id="IPR036736">
    <property type="entry name" value="ACP-like_sf"/>
</dbReference>
<feature type="domain" description="AMP-binding enzyme C-terminal" evidence="7">
    <location>
        <begin position="416"/>
        <end position="492"/>
    </location>
</feature>
<feature type="domain" description="AMP-dependent synthetase/ligase" evidence="4">
    <location>
        <begin position="5"/>
        <end position="358"/>
    </location>
</feature>
<gene>
    <name evidence="8" type="ORF">ETB97_011705</name>
</gene>
<keyword evidence="2" id="KW-0597">Phosphoprotein</keyword>
<evidence type="ECO:0000256" key="1">
    <source>
        <dbReference type="ARBA" id="ARBA00022450"/>
    </source>
</evidence>
<dbReference type="InterPro" id="IPR045851">
    <property type="entry name" value="AMP-bd_C_sf"/>
</dbReference>
<evidence type="ECO:0000259" key="5">
    <source>
        <dbReference type="Pfam" id="PF00550"/>
    </source>
</evidence>
<dbReference type="NCBIfam" id="TIGR01746">
    <property type="entry name" value="Thioester-redct"/>
    <property type="match status" value="1"/>
</dbReference>
<evidence type="ECO:0000259" key="4">
    <source>
        <dbReference type="Pfam" id="PF00501"/>
    </source>
</evidence>
<evidence type="ECO:0000259" key="7">
    <source>
        <dbReference type="Pfam" id="PF13193"/>
    </source>
</evidence>
<dbReference type="PANTHER" id="PTHR44845:SF6">
    <property type="entry name" value="BETA-ALANINE-ACTIVATING ENZYME"/>
    <property type="match status" value="1"/>
</dbReference>